<dbReference type="InterPro" id="IPR000845">
    <property type="entry name" value="Nucleoside_phosphorylase_d"/>
</dbReference>
<dbReference type="SUPFAM" id="SSF53167">
    <property type="entry name" value="Purine and uridine phosphorylases"/>
    <property type="match status" value="1"/>
</dbReference>
<dbReference type="GO" id="GO:0009116">
    <property type="term" value="P:nucleoside metabolic process"/>
    <property type="evidence" value="ECO:0007669"/>
    <property type="project" value="InterPro"/>
</dbReference>
<reference evidence="3" key="2">
    <citation type="journal article" date="2010" name="Stand. Genomic Sci.">
        <title>Complete genome sequence of Thermosphaera aggregans type strain (M11TLT).</title>
        <authorList>
            <person name="Spring S."/>
            <person name="Rachel R."/>
            <person name="Lapidus A."/>
            <person name="Davenport K."/>
            <person name="Tice H."/>
            <person name="Copeland A."/>
            <person name="Cheng J.-F."/>
            <person name="Lucas S."/>
            <person name="Chen F."/>
            <person name="Nolan M."/>
            <person name="Bruce D."/>
            <person name="Goodwin L."/>
            <person name="Pitluck S."/>
            <person name="Ivanova N."/>
            <person name="Mavromatis K."/>
            <person name="Ovchinnikova G."/>
            <person name="Pati A."/>
            <person name="Chen A."/>
            <person name="Palaniappan K."/>
            <person name="Land M."/>
            <person name="Hauser L."/>
            <person name="Chang Y.-J."/>
            <person name="Jeffries C.C."/>
            <person name="Brettin T."/>
            <person name="Detter J.C."/>
            <person name="Tapia R."/>
            <person name="Han C."/>
            <person name="Heimerl T."/>
            <person name="Weikl F."/>
            <person name="Brambilla E."/>
            <person name="Goker M."/>
            <person name="Bristow J."/>
            <person name="Eisen J.A."/>
            <person name="Markowitz V."/>
            <person name="Hugenholtz P."/>
            <person name="Kyrpides N.C."/>
            <person name="Klenk H.-P."/>
        </authorList>
    </citation>
    <scope>NUCLEOTIDE SEQUENCE [LARGE SCALE GENOMIC DNA]</scope>
    <source>
        <strain evidence="3">DSM 11486 / M11TL</strain>
    </source>
</reference>
<organism evidence="2 3">
    <name type="scientific">Thermosphaera aggregans (strain DSM 11486 / M11TL)</name>
    <dbReference type="NCBI Taxonomy" id="633148"/>
    <lineage>
        <taxon>Archaea</taxon>
        <taxon>Thermoproteota</taxon>
        <taxon>Thermoprotei</taxon>
        <taxon>Desulfurococcales</taxon>
        <taxon>Desulfurococcaceae</taxon>
        <taxon>Thermosphaera</taxon>
    </lineage>
</organism>
<proteinExistence type="predicted"/>
<reference evidence="2 3" key="1">
    <citation type="journal article" date="2010" name="Stand. Genomic Sci.">
        <title>Complete genome sequence of Thermosphaera aggregans type strain (M11TL).</title>
        <authorList>
            <person name="Spring S."/>
            <person name="Rachel R."/>
            <person name="Lapidus A."/>
            <person name="Davenport K."/>
            <person name="Tice H."/>
            <person name="Copeland A."/>
            <person name="Cheng J.F."/>
            <person name="Lucas S."/>
            <person name="Chen F."/>
            <person name="Nolan M."/>
            <person name="Bruce D."/>
            <person name="Goodwin L."/>
            <person name="Pitluck S."/>
            <person name="Ivanova N."/>
            <person name="Mavromatis K."/>
            <person name="Ovchinnikova G."/>
            <person name="Pati A."/>
            <person name="Chen A."/>
            <person name="Palaniappan K."/>
            <person name="Land M."/>
            <person name="Hauser L."/>
            <person name="Chang Y.J."/>
            <person name="Jeffries C.C."/>
            <person name="Brettin T."/>
            <person name="Detter J.C."/>
            <person name="Tapia R."/>
            <person name="Han C."/>
            <person name="Heimerl T."/>
            <person name="Weikl F."/>
            <person name="Brambilla E."/>
            <person name="Goker M."/>
            <person name="Bristow J."/>
            <person name="Eisen J.A."/>
            <person name="Markowitz V."/>
            <person name="Hugenholtz P."/>
            <person name="Kyrpides N.C."/>
            <person name="Klenk H.P."/>
        </authorList>
    </citation>
    <scope>NUCLEOTIDE SEQUENCE [LARGE SCALE GENOMIC DNA]</scope>
    <source>
        <strain evidence="3">DSM 11486 / M11TL</strain>
    </source>
</reference>
<evidence type="ECO:0000313" key="2">
    <source>
        <dbReference type="EMBL" id="ADG91007.1"/>
    </source>
</evidence>
<dbReference type="GeneID" id="9165749"/>
<dbReference type="InterPro" id="IPR035994">
    <property type="entry name" value="Nucleoside_phosphorylase_sf"/>
</dbReference>
<dbReference type="KEGG" id="tag:Tagg_0734"/>
<evidence type="ECO:0000313" key="3">
    <source>
        <dbReference type="Proteomes" id="UP000002376"/>
    </source>
</evidence>
<dbReference type="InterPro" id="IPR010058">
    <property type="entry name" value="Uridine_phosphorylase"/>
</dbReference>
<evidence type="ECO:0000259" key="1">
    <source>
        <dbReference type="Pfam" id="PF01048"/>
    </source>
</evidence>
<dbReference type="Pfam" id="PF01048">
    <property type="entry name" value="PNP_UDP_1"/>
    <property type="match status" value="1"/>
</dbReference>
<dbReference type="AlphaFoldDB" id="D5U1K7"/>
<gene>
    <name evidence="2" type="ordered locus">Tagg_0734</name>
</gene>
<dbReference type="PANTHER" id="PTHR43691">
    <property type="entry name" value="URIDINE PHOSPHORYLASE"/>
    <property type="match status" value="1"/>
</dbReference>
<dbReference type="EMBL" id="CP001939">
    <property type="protein sequence ID" value="ADG91007.1"/>
    <property type="molecule type" value="Genomic_DNA"/>
</dbReference>
<dbReference type="STRING" id="633148.Tagg_0734"/>
<dbReference type="CDD" id="cd17767">
    <property type="entry name" value="UP_EcUdp-like"/>
    <property type="match status" value="1"/>
</dbReference>
<dbReference type="Gene3D" id="3.40.50.1580">
    <property type="entry name" value="Nucleoside phosphorylase domain"/>
    <property type="match status" value="1"/>
</dbReference>
<name>D5U1K7_THEAM</name>
<reference key="3">
    <citation type="submission" date="2010-02" db="EMBL/GenBank/DDBJ databases">
        <title>Complete genome sequence of Thermosphaera aggregans type strain (M11TL).</title>
        <authorList>
            <consortium name="US DOE Joint Genome Institute (JGI-PGF)"/>
            <person name="Spring S."/>
            <person name="Lapidus A."/>
            <person name="Munk C."/>
            <person name="Schroeder M."/>
            <person name="Glavina Del Rio T."/>
            <person name="Tice H."/>
            <person name="Copeland A."/>
            <person name="Cheng J.-F."/>
            <person name="Lucas S."/>
            <person name="Chen F."/>
            <person name="Nolan M."/>
            <person name="Bruce D."/>
            <person name="Goodwin L."/>
            <person name="Pitluck S."/>
            <person name="Ivanova N."/>
            <person name="Mavromatis K."/>
            <person name="Ovchinnikova G."/>
            <person name="Pati A."/>
            <person name="Chen A."/>
            <person name="Palaniappan K."/>
            <person name="Land M."/>
            <person name="Hauser L."/>
            <person name="Chang Y.-J."/>
            <person name="Jeffries C.C."/>
            <person name="Brettin T."/>
            <person name="Detter J.C."/>
            <person name="Tapia R."/>
            <person name="Han C."/>
            <person name="Chain P."/>
            <person name="Heimerl T."/>
            <person name="Weik F."/>
            <person name="Goker M."/>
            <person name="Rachel R."/>
            <person name="Bristow J."/>
            <person name="Eisen J.A."/>
            <person name="Markowitz V."/>
            <person name="Hugenholtz P."/>
            <person name="Kyrpides N.C."/>
            <person name="Klenk H.-P."/>
        </authorList>
    </citation>
    <scope>NUCLEOTIDE SEQUENCE</scope>
    <source>
        <strain>DSM 11486</strain>
    </source>
</reference>
<dbReference type="eggNOG" id="arCOG01324">
    <property type="taxonomic scope" value="Archaea"/>
</dbReference>
<dbReference type="GO" id="GO:0005829">
    <property type="term" value="C:cytosol"/>
    <property type="evidence" value="ECO:0007669"/>
    <property type="project" value="TreeGrafter"/>
</dbReference>
<dbReference type="NCBIfam" id="TIGR01718">
    <property type="entry name" value="Uridine-psphlse"/>
    <property type="match status" value="1"/>
</dbReference>
<feature type="domain" description="Nucleoside phosphorylase" evidence="1">
    <location>
        <begin position="30"/>
        <end position="251"/>
    </location>
</feature>
<protein>
    <submittedName>
        <fullName evidence="2">Uridine phosphorylase</fullName>
    </submittedName>
</protein>
<dbReference type="GO" id="GO:0004850">
    <property type="term" value="F:uridine phosphorylase activity"/>
    <property type="evidence" value="ECO:0007669"/>
    <property type="project" value="InterPro"/>
</dbReference>
<dbReference type="OrthoDB" id="372263at2157"/>
<dbReference type="GO" id="GO:0009166">
    <property type="term" value="P:nucleotide catabolic process"/>
    <property type="evidence" value="ECO:0007669"/>
    <property type="project" value="InterPro"/>
</dbReference>
<accession>D5U1K7</accession>
<dbReference type="RefSeq" id="WP_013129600.1">
    <property type="nucleotide sequence ID" value="NC_014160.1"/>
</dbReference>
<sequence>MVKALKSASTPETEEGRQYHLEVKPGDVSRYVLLPGDPGRVELIAKFWEKNWKVAQHREYVTYSGYYKNVFITATSTGIGGPATAIAVEELARVGADTFIRVGTTGALTKNIEVGDLIISTGAVRLDGTSKHYVIPEYPAIASIDVTLALIEAADSLGVKYHVGLTASSDSFYVGQERPGFKGYLPPFQKGLIEFLRSVNVLNFEMEASVIFTLANIYGLRAGAVCAAIANRETEVFIPNAGVEEAVKVANEAVKILNEWDRELEKTGRKIITPSLIAETWGRRRGSFEEK</sequence>
<dbReference type="Proteomes" id="UP000002376">
    <property type="component" value="Chromosome"/>
</dbReference>
<dbReference type="PANTHER" id="PTHR43691:SF13">
    <property type="entry name" value="URIDINE PHOSPHORYLASE"/>
    <property type="match status" value="1"/>
</dbReference>
<dbReference type="HOGENOM" id="CLU_068457_0_0_2"/>
<keyword evidence="3" id="KW-1185">Reference proteome</keyword>